<accession>A0ACD0NUK1</accession>
<evidence type="ECO:0000313" key="1">
    <source>
        <dbReference type="EMBL" id="PWN49510.1"/>
    </source>
</evidence>
<proteinExistence type="predicted"/>
<gene>
    <name evidence="1" type="ORF">IE53DRAFT_363084</name>
</gene>
<dbReference type="EMBL" id="KZ820039">
    <property type="protein sequence ID" value="PWN49510.1"/>
    <property type="molecule type" value="Genomic_DNA"/>
</dbReference>
<organism evidence="1 2">
    <name type="scientific">Violaceomyces palustris</name>
    <dbReference type="NCBI Taxonomy" id="1673888"/>
    <lineage>
        <taxon>Eukaryota</taxon>
        <taxon>Fungi</taxon>
        <taxon>Dikarya</taxon>
        <taxon>Basidiomycota</taxon>
        <taxon>Ustilaginomycotina</taxon>
        <taxon>Ustilaginomycetes</taxon>
        <taxon>Violaceomycetales</taxon>
        <taxon>Violaceomycetaceae</taxon>
        <taxon>Violaceomyces</taxon>
    </lineage>
</organism>
<reference evidence="1 2" key="1">
    <citation type="journal article" date="2018" name="Mol. Biol. Evol.">
        <title>Broad Genomic Sampling Reveals a Smut Pathogenic Ancestry of the Fungal Clade Ustilaginomycotina.</title>
        <authorList>
            <person name="Kijpornyongpan T."/>
            <person name="Mondo S.J."/>
            <person name="Barry K."/>
            <person name="Sandor L."/>
            <person name="Lee J."/>
            <person name="Lipzen A."/>
            <person name="Pangilinan J."/>
            <person name="LaButti K."/>
            <person name="Hainaut M."/>
            <person name="Henrissat B."/>
            <person name="Grigoriev I.V."/>
            <person name="Spatafora J.W."/>
            <person name="Aime M.C."/>
        </authorList>
    </citation>
    <scope>NUCLEOTIDE SEQUENCE [LARGE SCALE GENOMIC DNA]</scope>
    <source>
        <strain evidence="1 2">SA 807</strain>
    </source>
</reference>
<evidence type="ECO:0000313" key="2">
    <source>
        <dbReference type="Proteomes" id="UP000245626"/>
    </source>
</evidence>
<protein>
    <submittedName>
        <fullName evidence="1">Uncharacterized protein</fullName>
    </submittedName>
</protein>
<sequence length="366" mass="40155">MNLSCLVILVYSSSVLMALCLTIPEQRHPLLKRSGGLQGQYEGQNNARAPFPGSPPSVTLASSSSCFSIPLGGHEDEAQVGPSSSPVLEDMPSDRPRLSSPSFAPWSRSPDHALMPSLGAYRGEIAKFEDYVRSLREELRSANLERASVYNPFESPASSPLMLSTNSNESDDRFSLIKETNGSIPKSPGNGWFRKGFSTATDGNPPIGGERAQDKFWRFGQLTRPKNRGWTQLRKLVPNERMKEEDSVARWATYKKDSLAAKMLEDDFAERLLEKARKSSNGPKAKVDALVKVSGNLQRGNDAIQAFGGRGAEDVRMTSDLRSFSKTEEREPVKFLKDGGSGNKAVSRLLDIGLGDVRKVALELPH</sequence>
<dbReference type="Proteomes" id="UP000245626">
    <property type="component" value="Unassembled WGS sequence"/>
</dbReference>
<name>A0ACD0NUK1_9BASI</name>
<keyword evidence="2" id="KW-1185">Reference proteome</keyword>